<name>A0A1I7ZT33_9BILA</name>
<dbReference type="AlphaFoldDB" id="A0A1I7ZT33"/>
<keyword evidence="1" id="KW-1185">Reference proteome</keyword>
<organism evidence="1 2">
    <name type="scientific">Steinernema glaseri</name>
    <dbReference type="NCBI Taxonomy" id="37863"/>
    <lineage>
        <taxon>Eukaryota</taxon>
        <taxon>Metazoa</taxon>
        <taxon>Ecdysozoa</taxon>
        <taxon>Nematoda</taxon>
        <taxon>Chromadorea</taxon>
        <taxon>Rhabditida</taxon>
        <taxon>Tylenchina</taxon>
        <taxon>Panagrolaimomorpha</taxon>
        <taxon>Strongyloidoidea</taxon>
        <taxon>Steinernematidae</taxon>
        <taxon>Steinernema</taxon>
    </lineage>
</organism>
<protein>
    <submittedName>
        <fullName evidence="2">Uncharacterized protein</fullName>
    </submittedName>
</protein>
<evidence type="ECO:0000313" key="2">
    <source>
        <dbReference type="WBParaSite" id="L893_g2953.t1"/>
    </source>
</evidence>
<sequence length="95" mass="10474">MASGPLFTDDVDSIPMEMEKLHGQLRSLATLEELFKKWTQTIRDISKHDGNEAVDRVLPEEIGRPLARSTVLTLGTIAVLALGFVSPRLLSMINA</sequence>
<accession>A0A1I7ZT33</accession>
<dbReference type="Proteomes" id="UP000095287">
    <property type="component" value="Unplaced"/>
</dbReference>
<proteinExistence type="predicted"/>
<reference evidence="2" key="1">
    <citation type="submission" date="2016-11" db="UniProtKB">
        <authorList>
            <consortium name="WormBaseParasite"/>
        </authorList>
    </citation>
    <scope>IDENTIFICATION</scope>
</reference>
<dbReference type="WBParaSite" id="L893_g2953.t1">
    <property type="protein sequence ID" value="L893_g2953.t1"/>
    <property type="gene ID" value="L893_g2953"/>
</dbReference>
<evidence type="ECO:0000313" key="1">
    <source>
        <dbReference type="Proteomes" id="UP000095287"/>
    </source>
</evidence>